<comment type="subcellular location">
    <subcellularLocation>
        <location evidence="1 6">Nucleus</location>
    </subcellularLocation>
</comment>
<comment type="function">
    <text evidence="6">Substrate-binding subunit of tRNA (adenine-N1-)-methyltransferase, which catalyzes the formation of N1-methyladenine at position 58 (m1A58) in initiator methionyl-tRNA.</text>
</comment>
<dbReference type="Proteomes" id="UP000005666">
    <property type="component" value="Chromosome 3"/>
</dbReference>
<keyword evidence="5 6" id="KW-0539">Nucleus</keyword>
<gene>
    <name evidence="8" type="primary">TPHA0C03140</name>
    <name evidence="8" type="ordered locus">TPHA_0C03140</name>
</gene>
<reference evidence="8 9" key="1">
    <citation type="journal article" date="2011" name="Proc. Natl. Acad. Sci. U.S.A.">
        <title>Evolutionary erosion of yeast sex chromosomes by mating-type switching accidents.</title>
        <authorList>
            <person name="Gordon J.L."/>
            <person name="Armisen D."/>
            <person name="Proux-Wera E."/>
            <person name="Oheigeartaigh S.S."/>
            <person name="Byrne K.P."/>
            <person name="Wolfe K.H."/>
        </authorList>
    </citation>
    <scope>NUCLEOTIDE SEQUENCE [LARGE SCALE GENOMIC DNA]</scope>
    <source>
        <strain evidence="9">ATCC 24235 / CBS 4417 / NBRC 1672 / NRRL Y-8282 / UCD 70-5</strain>
    </source>
</reference>
<dbReference type="RefSeq" id="XP_003684901.1">
    <property type="nucleotide sequence ID" value="XM_003684853.1"/>
</dbReference>
<proteinExistence type="inferred from homology"/>
<dbReference type="GeneID" id="11533827"/>
<dbReference type="AlphaFoldDB" id="G8BRU1"/>
<dbReference type="OrthoDB" id="10254665at2759"/>
<evidence type="ECO:0000256" key="7">
    <source>
        <dbReference type="SAM" id="MobiDB-lite"/>
    </source>
</evidence>
<evidence type="ECO:0000256" key="3">
    <source>
        <dbReference type="ARBA" id="ARBA00021704"/>
    </source>
</evidence>
<accession>G8BRU1</accession>
<evidence type="ECO:0000256" key="5">
    <source>
        <dbReference type="ARBA" id="ARBA00023242"/>
    </source>
</evidence>
<feature type="region of interest" description="Disordered" evidence="7">
    <location>
        <begin position="71"/>
        <end position="91"/>
    </location>
</feature>
<dbReference type="GO" id="GO:0160107">
    <property type="term" value="F:tRNA (adenine(58)-N1)-methyltransferase activity"/>
    <property type="evidence" value="ECO:0007669"/>
    <property type="project" value="EnsemblFungi"/>
</dbReference>
<dbReference type="GO" id="GO:0030488">
    <property type="term" value="P:tRNA methylation"/>
    <property type="evidence" value="ECO:0007669"/>
    <property type="project" value="EnsemblFungi"/>
</dbReference>
<evidence type="ECO:0000256" key="6">
    <source>
        <dbReference type="PIRNR" id="PIRNR038170"/>
    </source>
</evidence>
<dbReference type="InterPro" id="IPR017423">
    <property type="entry name" value="TRM6"/>
</dbReference>
<dbReference type="eggNOG" id="KOG1416">
    <property type="taxonomic scope" value="Eukaryota"/>
</dbReference>
<evidence type="ECO:0000256" key="1">
    <source>
        <dbReference type="ARBA" id="ARBA00004123"/>
    </source>
</evidence>
<comment type="similarity">
    <text evidence="2 6">Belongs to the TRM6/GCD10 family.</text>
</comment>
<sequence length="478" mass="54465">MTSQLDPLKQIAFNQFVILKLPSNNWKIVELRKNGSISLGKFGAFQVNDVIGYPLGTTFEIYYDNTSDITENEDDSQNKNKNKNKNNKIPVGKVRIMEEKLSESSNNNLDEGEELKNDIPELTNINSSENNKHLINIGNKVQKLTMAEIENLKNKSVSGDEIIAKIIDSHESFHKKTIQSQEKYLKRKQQKFAKYFTVNYLSGSALLEYFLAKGDQQRVMDMSQESVGMLLNLANIRSNGTYLCVDETGGLLVYFLLERMFGGDTDSKLDGKVVVIHENEHPNLDLLKYSNYSEEFINDHVKTISILDYFEPPTVAEVNSTFTPFSKEEIKELKGNKRNAYFRRSKLYKSQLDVVKFATEVKYDALVVTSTLSLPSLIPRLAENVHGSRPIVCFSQFKETLLELSHTLYDDLKFLAPSIYETRCRPYQTIRGKLHPLMTMRGGGGYLLCCHRVIPAPEPEQLVATDNKDPDVKKQKTE</sequence>
<keyword evidence="9" id="KW-1185">Reference proteome</keyword>
<dbReference type="GO" id="GO:0005634">
    <property type="term" value="C:nucleus"/>
    <property type="evidence" value="ECO:0007669"/>
    <property type="project" value="UniProtKB-SubCell"/>
</dbReference>
<dbReference type="EMBL" id="HE612858">
    <property type="protein sequence ID" value="CCE62467.1"/>
    <property type="molecule type" value="Genomic_DNA"/>
</dbReference>
<evidence type="ECO:0000313" key="8">
    <source>
        <dbReference type="EMBL" id="CCE62467.1"/>
    </source>
</evidence>
<dbReference type="GO" id="GO:0031515">
    <property type="term" value="C:tRNA (m1A) methyltransferase complex"/>
    <property type="evidence" value="ECO:0007669"/>
    <property type="project" value="UniProtKB-UniRule"/>
</dbReference>
<dbReference type="PIRSF" id="PIRSF038170">
    <property type="entry name" value="tRNA_m1A_mtfrase"/>
    <property type="match status" value="1"/>
</dbReference>
<evidence type="ECO:0000256" key="4">
    <source>
        <dbReference type="ARBA" id="ARBA00022694"/>
    </source>
</evidence>
<organism evidence="8 9">
    <name type="scientific">Tetrapisispora phaffii (strain ATCC 24235 / CBS 4417 / NBRC 1672 / NRRL Y-8282 / UCD 70-5)</name>
    <name type="common">Yeast</name>
    <name type="synonym">Fabospora phaffii</name>
    <dbReference type="NCBI Taxonomy" id="1071381"/>
    <lineage>
        <taxon>Eukaryota</taxon>
        <taxon>Fungi</taxon>
        <taxon>Dikarya</taxon>
        <taxon>Ascomycota</taxon>
        <taxon>Saccharomycotina</taxon>
        <taxon>Saccharomycetes</taxon>
        <taxon>Saccharomycetales</taxon>
        <taxon>Saccharomycetaceae</taxon>
        <taxon>Tetrapisispora</taxon>
    </lineage>
</organism>
<dbReference type="PANTHER" id="PTHR12945:SF0">
    <property type="entry name" value="TRNA (ADENINE(58)-N(1))-METHYLTRANSFERASE NON-CATALYTIC SUBUNIT TRM6"/>
    <property type="match status" value="1"/>
</dbReference>
<name>G8BRU1_TETPH</name>
<dbReference type="PANTHER" id="PTHR12945">
    <property type="entry name" value="TRANSLATION INITIATION FACTOR EIF3-RELATED"/>
    <property type="match status" value="1"/>
</dbReference>
<dbReference type="HOGENOM" id="CLU_010916_1_1_1"/>
<evidence type="ECO:0000313" key="9">
    <source>
        <dbReference type="Proteomes" id="UP000005666"/>
    </source>
</evidence>
<protein>
    <recommendedName>
        <fullName evidence="3 6">tRNA (adenine(58)-N(1))-methyltransferase non-catalytic subunit TRM6</fullName>
    </recommendedName>
</protein>
<evidence type="ECO:0000256" key="2">
    <source>
        <dbReference type="ARBA" id="ARBA00008320"/>
    </source>
</evidence>
<dbReference type="Pfam" id="PF04189">
    <property type="entry name" value="Gcd10p"/>
    <property type="match status" value="1"/>
</dbReference>
<dbReference type="KEGG" id="tpf:TPHA_0C03140"/>
<comment type="subunit">
    <text evidence="6">Heterotetramer.</text>
</comment>
<keyword evidence="4 6" id="KW-0819">tRNA processing</keyword>
<dbReference type="STRING" id="1071381.G8BRU1"/>
<dbReference type="OMA" id="TRCRPYQ"/>